<dbReference type="CDD" id="cd05271">
    <property type="entry name" value="NDUFA9_like_SDR_a"/>
    <property type="match status" value="1"/>
</dbReference>
<dbReference type="SUPFAM" id="SSF51735">
    <property type="entry name" value="NAD(P)-binding Rossmann-fold domains"/>
    <property type="match status" value="1"/>
</dbReference>
<organism evidence="2 3">
    <name type="scientific">Sphingomonas taxi</name>
    <dbReference type="NCBI Taxonomy" id="1549858"/>
    <lineage>
        <taxon>Bacteria</taxon>
        <taxon>Pseudomonadati</taxon>
        <taxon>Pseudomonadota</taxon>
        <taxon>Alphaproteobacteria</taxon>
        <taxon>Sphingomonadales</taxon>
        <taxon>Sphingomonadaceae</taxon>
        <taxon>Sphingomonas</taxon>
    </lineage>
</organism>
<dbReference type="InterPro" id="IPR036291">
    <property type="entry name" value="NAD(P)-bd_dom_sf"/>
</dbReference>
<dbReference type="Pfam" id="PF01370">
    <property type="entry name" value="Epimerase"/>
    <property type="match status" value="1"/>
</dbReference>
<proteinExistence type="predicted"/>
<evidence type="ECO:0000313" key="3">
    <source>
        <dbReference type="Proteomes" id="UP000249229"/>
    </source>
</evidence>
<dbReference type="GO" id="GO:0044877">
    <property type="term" value="F:protein-containing complex binding"/>
    <property type="evidence" value="ECO:0007669"/>
    <property type="project" value="TreeGrafter"/>
</dbReference>
<evidence type="ECO:0000259" key="1">
    <source>
        <dbReference type="Pfam" id="PF01370"/>
    </source>
</evidence>
<gene>
    <name evidence="2" type="ORF">DI544_12735</name>
</gene>
<accession>A0A2W5QM87</accession>
<protein>
    <submittedName>
        <fullName evidence="2">Complex I NDUFA9 subunit family protein</fullName>
    </submittedName>
</protein>
<dbReference type="AlphaFoldDB" id="A0A2W5QM87"/>
<reference evidence="2 3" key="1">
    <citation type="submission" date="2017-08" db="EMBL/GenBank/DDBJ databases">
        <title>Infants hospitalized years apart are colonized by the same room-sourced microbial strains.</title>
        <authorList>
            <person name="Brooks B."/>
            <person name="Olm M.R."/>
            <person name="Firek B.A."/>
            <person name="Baker R."/>
            <person name="Thomas B.C."/>
            <person name="Morowitz M.J."/>
            <person name="Banfield J.F."/>
        </authorList>
    </citation>
    <scope>NUCLEOTIDE SEQUENCE [LARGE SCALE GENOMIC DNA]</scope>
    <source>
        <strain evidence="2">S2_005_001_R1_22</strain>
    </source>
</reference>
<sequence length="309" mass="31853">MNNKLVTLIGGGGFLGRYIAQALLKSGARVRIAQRDPRQAFFLKPQGGLGQTQFVAADVTRPETIARAVHGADGVVNLVGTFAGNLTRIHVDGARAVAEAATANGAALVHVSAIGANADGDSAYARSKGAGEDAVRAACPAATILRPSTIFGREDQFVNRFAALIARLPVVPVLRGAARFQPVFVGDVARAAVAALADPGTFGGRTFELGGPEVLTMLELNQRIAAHTGRSPHFLAVPDAVGSLLAALPGTPISTDQWMLLGHDSLVGSGAEGLEALGVARTPLDAVAPDWLVRYRKAGRFSLIGSTAG</sequence>
<dbReference type="Gene3D" id="3.40.50.720">
    <property type="entry name" value="NAD(P)-binding Rossmann-like Domain"/>
    <property type="match status" value="1"/>
</dbReference>
<comment type="caution">
    <text evidence="2">The sequence shown here is derived from an EMBL/GenBank/DDBJ whole genome shotgun (WGS) entry which is preliminary data.</text>
</comment>
<dbReference type="Proteomes" id="UP000249229">
    <property type="component" value="Unassembled WGS sequence"/>
</dbReference>
<dbReference type="PANTHER" id="PTHR12126:SF11">
    <property type="entry name" value="NADH DEHYDROGENASE [UBIQUINONE] 1 ALPHA SUBCOMPLEX SUBUNIT 9, MITOCHONDRIAL"/>
    <property type="match status" value="1"/>
</dbReference>
<dbReference type="InterPro" id="IPR051207">
    <property type="entry name" value="ComplexI_NDUFA9_subunit"/>
</dbReference>
<feature type="domain" description="NAD-dependent epimerase/dehydratase" evidence="1">
    <location>
        <begin position="7"/>
        <end position="210"/>
    </location>
</feature>
<dbReference type="PANTHER" id="PTHR12126">
    <property type="entry name" value="NADH-UBIQUINONE OXIDOREDUCTASE 39 KDA SUBUNIT-RELATED"/>
    <property type="match status" value="1"/>
</dbReference>
<dbReference type="InterPro" id="IPR001509">
    <property type="entry name" value="Epimerase_deHydtase"/>
</dbReference>
<dbReference type="EMBL" id="QFQI01000012">
    <property type="protein sequence ID" value="PZQ58927.1"/>
    <property type="molecule type" value="Genomic_DNA"/>
</dbReference>
<evidence type="ECO:0000313" key="2">
    <source>
        <dbReference type="EMBL" id="PZQ58927.1"/>
    </source>
</evidence>
<name>A0A2W5QM87_9SPHN</name>